<keyword evidence="3" id="KW-1185">Reference proteome</keyword>
<dbReference type="SUPFAM" id="SSF53335">
    <property type="entry name" value="S-adenosyl-L-methionine-dependent methyltransferases"/>
    <property type="match status" value="1"/>
</dbReference>
<keyword evidence="2" id="KW-0489">Methyltransferase</keyword>
<name>A0A559JTX3_9BACL</name>
<feature type="domain" description="Ribosomal RNA large subunit methyltransferase K/L-like methyltransferase" evidence="1">
    <location>
        <begin position="154"/>
        <end position="253"/>
    </location>
</feature>
<evidence type="ECO:0000313" key="2">
    <source>
        <dbReference type="EMBL" id="TVY03280.1"/>
    </source>
</evidence>
<dbReference type="CDD" id="cd02440">
    <property type="entry name" value="AdoMet_MTases"/>
    <property type="match status" value="1"/>
</dbReference>
<dbReference type="EMBL" id="VNJJ01000002">
    <property type="protein sequence ID" value="TVY03280.1"/>
    <property type="molecule type" value="Genomic_DNA"/>
</dbReference>
<dbReference type="Proteomes" id="UP000316330">
    <property type="component" value="Unassembled WGS sequence"/>
</dbReference>
<organism evidence="2 3">
    <name type="scientific">Cohnella terricola</name>
    <dbReference type="NCBI Taxonomy" id="1289167"/>
    <lineage>
        <taxon>Bacteria</taxon>
        <taxon>Bacillati</taxon>
        <taxon>Bacillota</taxon>
        <taxon>Bacilli</taxon>
        <taxon>Bacillales</taxon>
        <taxon>Paenibacillaceae</taxon>
        <taxon>Cohnella</taxon>
    </lineage>
</organism>
<dbReference type="PANTHER" id="PTHR14911">
    <property type="entry name" value="THUMP DOMAIN-CONTAINING"/>
    <property type="match status" value="1"/>
</dbReference>
<dbReference type="GO" id="GO:0016423">
    <property type="term" value="F:tRNA (guanine) methyltransferase activity"/>
    <property type="evidence" value="ECO:0007669"/>
    <property type="project" value="TreeGrafter"/>
</dbReference>
<comment type="caution">
    <text evidence="2">The sequence shown here is derived from an EMBL/GenBank/DDBJ whole genome shotgun (WGS) entry which is preliminary data.</text>
</comment>
<dbReference type="Gene3D" id="3.40.50.150">
    <property type="entry name" value="Vaccinia Virus protein VP39"/>
    <property type="match status" value="1"/>
</dbReference>
<dbReference type="InterPro" id="IPR029063">
    <property type="entry name" value="SAM-dependent_MTases_sf"/>
</dbReference>
<protein>
    <submittedName>
        <fullName evidence="2">RNA methyltransferase</fullName>
    </submittedName>
</protein>
<dbReference type="AlphaFoldDB" id="A0A559JTX3"/>
<proteinExistence type="predicted"/>
<dbReference type="OrthoDB" id="9791556at2"/>
<gene>
    <name evidence="2" type="ORF">FPZ45_05235</name>
</gene>
<dbReference type="InterPro" id="IPR000241">
    <property type="entry name" value="RlmKL-like_Mtase"/>
</dbReference>
<reference evidence="2 3" key="1">
    <citation type="submission" date="2019-07" db="EMBL/GenBank/DDBJ databases">
        <authorList>
            <person name="Kim J."/>
        </authorList>
    </citation>
    <scope>NUCLEOTIDE SEQUENCE [LARGE SCALE GENOMIC DNA]</scope>
    <source>
        <strain evidence="2 3">G13</strain>
    </source>
</reference>
<dbReference type="Pfam" id="PF01170">
    <property type="entry name" value="UPF0020"/>
    <property type="match status" value="1"/>
</dbReference>
<accession>A0A559JTX3</accession>
<dbReference type="RefSeq" id="WP_144699117.1">
    <property type="nucleotide sequence ID" value="NZ_VNJJ01000002.1"/>
</dbReference>
<sequence length="315" mass="35114">MIANDYVYELASNDEERGLRLLETRTLLESNVKYRLVRSKAAVDPSRSPFIKSRLSVLFEGDRLEDIADRVGVIELNGATFKVHALDHDDPAEGGKFDYDRKRAMEREIGYRFRGKAEMRSPDREFGFARMGGRWLFGELARGQAVWLKHKEKPREYSTALSTRVARAVVNIAVPRIEGVRAIDPCCGIGTVLVEAASMGIEIEGRDVNPLAAVGARENLAHFGYGGSVPVTLGDMREITGQYDAAVIDMPYNLCSVLSPREKLEMLRSARAFANRIVVVTLEDLDSIVAEAGFDILDRCTVNKGKFVRQVLICE</sequence>
<evidence type="ECO:0000313" key="3">
    <source>
        <dbReference type="Proteomes" id="UP000316330"/>
    </source>
</evidence>
<dbReference type="GO" id="GO:0030488">
    <property type="term" value="P:tRNA methylation"/>
    <property type="evidence" value="ECO:0007669"/>
    <property type="project" value="TreeGrafter"/>
</dbReference>
<evidence type="ECO:0000259" key="1">
    <source>
        <dbReference type="Pfam" id="PF01170"/>
    </source>
</evidence>
<dbReference type="PANTHER" id="PTHR14911:SF13">
    <property type="entry name" value="TRNA (GUANINE(6)-N2)-METHYLTRANSFERASE THUMP3"/>
    <property type="match status" value="1"/>
</dbReference>
<keyword evidence="2" id="KW-0808">Transferase</keyword>